<dbReference type="PANTHER" id="PTHR40661:SF1">
    <property type="entry name" value="HTH CRO_C1-TYPE DOMAIN-CONTAINING PROTEIN"/>
    <property type="match status" value="1"/>
</dbReference>
<feature type="domain" description="Peptidase S24/S26A/S26B/S26C" evidence="4">
    <location>
        <begin position="108"/>
        <end position="226"/>
    </location>
</feature>
<dbReference type="InterPro" id="IPR039418">
    <property type="entry name" value="LexA-like"/>
</dbReference>
<evidence type="ECO:0000256" key="2">
    <source>
        <dbReference type="ARBA" id="ARBA00023125"/>
    </source>
</evidence>
<dbReference type="SUPFAM" id="SSF51306">
    <property type="entry name" value="LexA/Signal peptidase"/>
    <property type="match status" value="1"/>
</dbReference>
<dbReference type="InterPro" id="IPR001387">
    <property type="entry name" value="Cro/C1-type_HTH"/>
</dbReference>
<keyword evidence="3" id="KW-0804">Transcription</keyword>
<keyword evidence="1" id="KW-0805">Transcription regulation</keyword>
<protein>
    <submittedName>
        <fullName evidence="5">XRE family transcriptional regulator</fullName>
    </submittedName>
</protein>
<comment type="caution">
    <text evidence="5">The sequence shown here is derived from an EMBL/GenBank/DDBJ whole genome shotgun (WGS) entry which is preliminary data.</text>
</comment>
<dbReference type="CDD" id="cd06529">
    <property type="entry name" value="S24_LexA-like"/>
    <property type="match status" value="1"/>
</dbReference>
<evidence type="ECO:0000313" key="6">
    <source>
        <dbReference type="Proteomes" id="UP001225933"/>
    </source>
</evidence>
<dbReference type="RefSeq" id="WP_250902075.1">
    <property type="nucleotide sequence ID" value="NZ_JAUHGV010000053.1"/>
</dbReference>
<keyword evidence="2" id="KW-0238">DNA-binding</keyword>
<evidence type="ECO:0000256" key="3">
    <source>
        <dbReference type="ARBA" id="ARBA00023163"/>
    </source>
</evidence>
<gene>
    <name evidence="5" type="ORF">QX233_21870</name>
</gene>
<organism evidence="5 6">
    <name type="scientific">Chryseobacterium gambrini</name>
    <dbReference type="NCBI Taxonomy" id="373672"/>
    <lineage>
        <taxon>Bacteria</taxon>
        <taxon>Pseudomonadati</taxon>
        <taxon>Bacteroidota</taxon>
        <taxon>Flavobacteriia</taxon>
        <taxon>Flavobacteriales</taxon>
        <taxon>Weeksellaceae</taxon>
        <taxon>Chryseobacterium group</taxon>
        <taxon>Chryseobacterium</taxon>
    </lineage>
</organism>
<reference evidence="5" key="1">
    <citation type="submission" date="2023-06" db="EMBL/GenBank/DDBJ databases">
        <title>Two Chryseobacterium gambrini strains from China.</title>
        <authorList>
            <person name="Zeng J."/>
            <person name="Wu Y."/>
        </authorList>
    </citation>
    <scope>NUCLEOTIDE SEQUENCE</scope>
    <source>
        <strain evidence="5">SQ219</strain>
    </source>
</reference>
<dbReference type="GO" id="GO:0003677">
    <property type="term" value="F:DNA binding"/>
    <property type="evidence" value="ECO:0007669"/>
    <property type="project" value="UniProtKB-KW"/>
</dbReference>
<dbReference type="Pfam" id="PF00717">
    <property type="entry name" value="Peptidase_S24"/>
    <property type="match status" value="1"/>
</dbReference>
<name>A0AAJ1R7E8_9FLAO</name>
<sequence length="237" mass="26946">MKENTEVSSRLQKMLDFIGLNAPEFAKKLDYNRPQTIYDILSGKAKPSFDFFHKLANSEYSDLFDFKWFVDGKGDMIKEEPIITPLSINRKTKDGIIENQEVPFYDFSAVAGLQALFDSGAPHKALQTIKIPNLPKCDGAINVTGDSMYPLLKSGDIILYKQITVDDIFFGEMYLLSILTKGQEEYVTVKYVQKSELGNEWVKLVSQNPHHQPKDFKIKDITAIALVKASVRFNTMF</sequence>
<dbReference type="InterPro" id="IPR036286">
    <property type="entry name" value="LexA/Signal_pep-like_sf"/>
</dbReference>
<evidence type="ECO:0000256" key="1">
    <source>
        <dbReference type="ARBA" id="ARBA00023015"/>
    </source>
</evidence>
<evidence type="ECO:0000259" key="4">
    <source>
        <dbReference type="Pfam" id="PF00717"/>
    </source>
</evidence>
<dbReference type="PANTHER" id="PTHR40661">
    <property type="match status" value="1"/>
</dbReference>
<accession>A0AAJ1R7E8</accession>
<dbReference type="Proteomes" id="UP001225933">
    <property type="component" value="Unassembled WGS sequence"/>
</dbReference>
<dbReference type="InterPro" id="IPR015927">
    <property type="entry name" value="Peptidase_S24_S26A/B/C"/>
</dbReference>
<dbReference type="Gene3D" id="2.10.109.10">
    <property type="entry name" value="Umud Fragment, subunit A"/>
    <property type="match status" value="1"/>
</dbReference>
<evidence type="ECO:0000313" key="5">
    <source>
        <dbReference type="EMBL" id="MDN4015103.1"/>
    </source>
</evidence>
<dbReference type="CDD" id="cd00093">
    <property type="entry name" value="HTH_XRE"/>
    <property type="match status" value="1"/>
</dbReference>
<proteinExistence type="predicted"/>
<dbReference type="EMBL" id="JAUHGV010000053">
    <property type="protein sequence ID" value="MDN4015103.1"/>
    <property type="molecule type" value="Genomic_DNA"/>
</dbReference>
<dbReference type="AlphaFoldDB" id="A0AAJ1R7E8"/>